<dbReference type="Proteomes" id="UP000624404">
    <property type="component" value="Unassembled WGS sequence"/>
</dbReference>
<name>A0A8H2ZPS4_9HELO</name>
<proteinExistence type="predicted"/>
<keyword evidence="2" id="KW-1185">Reference proteome</keyword>
<accession>A0A8H2ZPS4</accession>
<gene>
    <name evidence="1" type="ORF">SCLTRI_LOCUS6809</name>
</gene>
<reference evidence="1" key="1">
    <citation type="submission" date="2020-10" db="EMBL/GenBank/DDBJ databases">
        <authorList>
            <person name="Kusch S."/>
        </authorList>
    </citation>
    <scope>NUCLEOTIDE SEQUENCE</scope>
    <source>
        <strain evidence="1">SwB9</strain>
    </source>
</reference>
<comment type="caution">
    <text evidence="1">The sequence shown here is derived from an EMBL/GenBank/DDBJ whole genome shotgun (WGS) entry which is preliminary data.</text>
</comment>
<evidence type="ECO:0000313" key="1">
    <source>
        <dbReference type="EMBL" id="CAD6447017.1"/>
    </source>
</evidence>
<protein>
    <submittedName>
        <fullName evidence="1">077c11da-f9c3-4fd0-8497-fe4ae389be65</fullName>
    </submittedName>
</protein>
<dbReference type="EMBL" id="CAJHIA010000024">
    <property type="protein sequence ID" value="CAD6447017.1"/>
    <property type="molecule type" value="Genomic_DNA"/>
</dbReference>
<evidence type="ECO:0000313" key="2">
    <source>
        <dbReference type="Proteomes" id="UP000624404"/>
    </source>
</evidence>
<dbReference type="AlphaFoldDB" id="A0A8H2ZPS4"/>
<sequence length="55" mass="6115">MKQIFEKLVDSTLKIFGDNASKRKTEAEPEAVQLNAGASDQSFIVRSFAPNRDSK</sequence>
<organism evidence="1 2">
    <name type="scientific">Sclerotinia trifoliorum</name>
    <dbReference type="NCBI Taxonomy" id="28548"/>
    <lineage>
        <taxon>Eukaryota</taxon>
        <taxon>Fungi</taxon>
        <taxon>Dikarya</taxon>
        <taxon>Ascomycota</taxon>
        <taxon>Pezizomycotina</taxon>
        <taxon>Leotiomycetes</taxon>
        <taxon>Helotiales</taxon>
        <taxon>Sclerotiniaceae</taxon>
        <taxon>Sclerotinia</taxon>
    </lineage>
</organism>